<evidence type="ECO:0000313" key="2">
    <source>
        <dbReference type="Proteomes" id="UP000595662"/>
    </source>
</evidence>
<dbReference type="Proteomes" id="UP000595662">
    <property type="component" value="Chromosome 6"/>
</dbReference>
<gene>
    <name evidence="1" type="ORF">Pdw03_5683</name>
</gene>
<organism evidence="1 2">
    <name type="scientific">Penicillium digitatum</name>
    <name type="common">Green mold</name>
    <dbReference type="NCBI Taxonomy" id="36651"/>
    <lineage>
        <taxon>Eukaryota</taxon>
        <taxon>Fungi</taxon>
        <taxon>Dikarya</taxon>
        <taxon>Ascomycota</taxon>
        <taxon>Pezizomycotina</taxon>
        <taxon>Eurotiomycetes</taxon>
        <taxon>Eurotiomycetidae</taxon>
        <taxon>Eurotiales</taxon>
        <taxon>Aspergillaceae</taxon>
        <taxon>Penicillium</taxon>
    </lineage>
</organism>
<protein>
    <submittedName>
        <fullName evidence="1">Uncharacterized protein</fullName>
    </submittedName>
</protein>
<dbReference type="AlphaFoldDB" id="A0A7T6XVE3"/>
<evidence type="ECO:0000313" key="1">
    <source>
        <dbReference type="EMBL" id="QQK48048.1"/>
    </source>
</evidence>
<name>A0A7T6XVE3_PENDI</name>
<accession>A0A7T6XVE3</accession>
<reference evidence="1 2" key="1">
    <citation type="submission" date="2020-08" db="EMBL/GenBank/DDBJ databases">
        <title>The completed genome sequence of the pathogenic ascomycete fungus Penicillium digitatum.</title>
        <authorList>
            <person name="Wang M."/>
        </authorList>
    </citation>
    <scope>NUCLEOTIDE SEQUENCE [LARGE SCALE GENOMIC DNA]</scope>
    <source>
        <strain evidence="1 2">PdW03</strain>
    </source>
</reference>
<dbReference type="GeneID" id="90952764"/>
<dbReference type="EMBL" id="CP060779">
    <property type="protein sequence ID" value="QQK48048.1"/>
    <property type="molecule type" value="Genomic_DNA"/>
</dbReference>
<sequence length="101" mass="11876">MTQSRTVLLPDDLDLAQLRLLGRKMIRRNNARAEITHADTAIRMSYAQLSRDFPRDQLPDVFVAVTNAMNCSLAILAHRWRMWDIEEEEDLESIRLLLWRP</sequence>
<dbReference type="RefSeq" id="XP_065958071.1">
    <property type="nucleotide sequence ID" value="XM_066101131.1"/>
</dbReference>
<proteinExistence type="predicted"/>